<dbReference type="AlphaFoldDB" id="A0A011V4C8"/>
<dbReference type="EMBL" id="JEOB01000001">
    <property type="protein sequence ID" value="EXM40342.1"/>
    <property type="molecule type" value="Genomic_DNA"/>
</dbReference>
<keyword evidence="3" id="KW-1185">Reference proteome</keyword>
<evidence type="ECO:0000313" key="1">
    <source>
        <dbReference type="EMBL" id="EXM38163.1"/>
    </source>
</evidence>
<organism evidence="2 3">
    <name type="scientific">Ruminococcus albus SY3</name>
    <dbReference type="NCBI Taxonomy" id="1341156"/>
    <lineage>
        <taxon>Bacteria</taxon>
        <taxon>Bacillati</taxon>
        <taxon>Bacillota</taxon>
        <taxon>Clostridia</taxon>
        <taxon>Eubacteriales</taxon>
        <taxon>Oscillospiraceae</taxon>
        <taxon>Ruminococcus</taxon>
    </lineage>
</organism>
<dbReference type="SUPFAM" id="SSF53474">
    <property type="entry name" value="alpha/beta-Hydrolases"/>
    <property type="match status" value="1"/>
</dbReference>
<evidence type="ECO:0008006" key="4">
    <source>
        <dbReference type="Google" id="ProtNLM"/>
    </source>
</evidence>
<name>A0A011V4C8_RUMAL</name>
<proteinExistence type="predicted"/>
<protein>
    <recommendedName>
        <fullName evidence="4">Alpha/beta hydrolase</fullName>
    </recommendedName>
</protein>
<dbReference type="OrthoDB" id="1908495at2"/>
<evidence type="ECO:0000313" key="3">
    <source>
        <dbReference type="Proteomes" id="UP000021369"/>
    </source>
</evidence>
<dbReference type="Gene3D" id="3.40.50.1820">
    <property type="entry name" value="alpha/beta hydrolase"/>
    <property type="match status" value="1"/>
</dbReference>
<dbReference type="EMBL" id="JEOB01000004">
    <property type="protein sequence ID" value="EXM38163.1"/>
    <property type="molecule type" value="Genomic_DNA"/>
</dbReference>
<dbReference type="Proteomes" id="UP000021369">
    <property type="component" value="Unassembled WGS sequence"/>
</dbReference>
<dbReference type="RefSeq" id="WP_037283946.1">
    <property type="nucleotide sequence ID" value="NZ_JEOB01000001.1"/>
</dbReference>
<dbReference type="InterPro" id="IPR029058">
    <property type="entry name" value="AB_hydrolase_fold"/>
</dbReference>
<dbReference type="PATRIC" id="fig|1341156.4.peg.257"/>
<sequence length="180" mass="19980">MKLCVLFPGIGYHCEKPLLYYPAKLAKSKGYDVIPLKFSGFDNSAKGNEEKMSRAAGHAIALAAEQLSDIDFSQYEKVVFIGKSIGTIACLAYRETSGVNASCILLTPLEMTFDSLSHRCTAFHGTADQWADTEAIRKLCRKHLVQLHEYENANHSLETGDTFTDIRTVLDVTEKISELL</sequence>
<accession>A0A011V4C8</accession>
<comment type="caution">
    <text evidence="2">The sequence shown here is derived from an EMBL/GenBank/DDBJ whole genome shotgun (WGS) entry which is preliminary data.</text>
</comment>
<evidence type="ECO:0000313" key="2">
    <source>
        <dbReference type="EMBL" id="EXM40342.1"/>
    </source>
</evidence>
<gene>
    <name evidence="2" type="ORF">RASY3_00040</name>
    <name evidence="1" type="ORF">RASY3_17965</name>
</gene>
<reference evidence="2 3" key="1">
    <citation type="submission" date="2013-06" db="EMBL/GenBank/DDBJ databases">
        <title>Rumen cellulosomics: divergent fiber-degrading strategies revealed by comparative genome-wide analysis of six Ruminococcal strains.</title>
        <authorList>
            <person name="Dassa B."/>
            <person name="Borovok I."/>
            <person name="Lamed R."/>
            <person name="Flint H."/>
            <person name="Yeoman C.J."/>
            <person name="White B."/>
            <person name="Bayer E.A."/>
        </authorList>
    </citation>
    <scope>NUCLEOTIDE SEQUENCE [LARGE SCALE GENOMIC DNA]</scope>
    <source>
        <strain evidence="2 3">SY3</strain>
    </source>
</reference>